<evidence type="ECO:0000313" key="2">
    <source>
        <dbReference type="EMBL" id="CAG6513245.1"/>
    </source>
</evidence>
<dbReference type="AlphaFoldDB" id="A0A8D8DI80"/>
<feature type="transmembrane region" description="Helical" evidence="1">
    <location>
        <begin position="91"/>
        <end position="113"/>
    </location>
</feature>
<dbReference type="EMBL" id="HBUE01272560">
    <property type="protein sequence ID" value="CAG6564712.1"/>
    <property type="molecule type" value="Transcribed_RNA"/>
</dbReference>
<evidence type="ECO:0000256" key="1">
    <source>
        <dbReference type="SAM" id="Phobius"/>
    </source>
</evidence>
<keyword evidence="1" id="KW-1133">Transmembrane helix</keyword>
<protein>
    <submittedName>
        <fullName evidence="2">(northern house mosquito) hypothetical protein</fullName>
    </submittedName>
</protein>
<organism evidence="2">
    <name type="scientific">Culex pipiens</name>
    <name type="common">House mosquito</name>
    <dbReference type="NCBI Taxonomy" id="7175"/>
    <lineage>
        <taxon>Eukaryota</taxon>
        <taxon>Metazoa</taxon>
        <taxon>Ecdysozoa</taxon>
        <taxon>Arthropoda</taxon>
        <taxon>Hexapoda</taxon>
        <taxon>Insecta</taxon>
        <taxon>Pterygota</taxon>
        <taxon>Neoptera</taxon>
        <taxon>Endopterygota</taxon>
        <taxon>Diptera</taxon>
        <taxon>Nematocera</taxon>
        <taxon>Culicoidea</taxon>
        <taxon>Culicidae</taxon>
        <taxon>Culicinae</taxon>
        <taxon>Culicini</taxon>
        <taxon>Culex</taxon>
        <taxon>Culex</taxon>
    </lineage>
</organism>
<name>A0A8D8DI80_CULPI</name>
<keyword evidence="1" id="KW-0812">Transmembrane</keyword>
<proteinExistence type="predicted"/>
<dbReference type="EMBL" id="HBUE01167246">
    <property type="protein sequence ID" value="CAG6513245.1"/>
    <property type="molecule type" value="Transcribed_RNA"/>
</dbReference>
<reference evidence="2" key="1">
    <citation type="submission" date="2021-05" db="EMBL/GenBank/DDBJ databases">
        <authorList>
            <person name="Alioto T."/>
            <person name="Alioto T."/>
            <person name="Gomez Garrido J."/>
        </authorList>
    </citation>
    <scope>NUCLEOTIDE SEQUENCE</scope>
</reference>
<accession>A0A8D8DI80</accession>
<dbReference type="EMBL" id="HBUE01003873">
    <property type="protein sequence ID" value="CAG6444926.1"/>
    <property type="molecule type" value="Transcribed_RNA"/>
</dbReference>
<feature type="transmembrane region" description="Helical" evidence="1">
    <location>
        <begin position="52"/>
        <end position="70"/>
    </location>
</feature>
<sequence>MKTNDNMSILAQHSITLIQTHMAVVCFCSEIKSKSFRRNFSVKKWLLVNFSSVNSSVQILFCFVGFKFVVFEMKDSAIFQKVLNKRLSLSAIPLLCFFFILKANKILCFVFFFHPQI</sequence>
<keyword evidence="1" id="KW-0472">Membrane</keyword>